<dbReference type="SUPFAM" id="SSF54928">
    <property type="entry name" value="RNA-binding domain, RBD"/>
    <property type="match status" value="1"/>
</dbReference>
<dbReference type="PROSITE" id="PS50102">
    <property type="entry name" value="RRM"/>
    <property type="match status" value="1"/>
</dbReference>
<comment type="caution">
    <text evidence="5">The sequence shown here is derived from an EMBL/GenBank/DDBJ whole genome shotgun (WGS) entry which is preliminary data.</text>
</comment>
<evidence type="ECO:0000259" key="3">
    <source>
        <dbReference type="PROSITE" id="PS50102"/>
    </source>
</evidence>
<proteinExistence type="predicted"/>
<name>S9UCY8_9TRYP</name>
<dbReference type="InterPro" id="IPR035979">
    <property type="entry name" value="RBD_domain_sf"/>
</dbReference>
<evidence type="ECO:0000256" key="2">
    <source>
        <dbReference type="SAM" id="MobiDB-lite"/>
    </source>
</evidence>
<feature type="compositionally biased region" description="Low complexity" evidence="2">
    <location>
        <begin position="362"/>
        <end position="371"/>
    </location>
</feature>
<dbReference type="Gene3D" id="3.30.70.330">
    <property type="match status" value="1"/>
</dbReference>
<keyword evidence="1" id="KW-0694">RNA-binding</keyword>
<dbReference type="AlphaFoldDB" id="S9UCY8"/>
<reference evidence="5" key="2">
    <citation type="submission" date="2013-03" db="EMBL/GenBank/DDBJ databases">
        <authorList>
            <person name="Motta M.C.M."/>
            <person name="Martins A.C.A."/>
            <person name="Preta C.M.C.C."/>
            <person name="Silva R."/>
            <person name="de Souza S.S."/>
            <person name="Klein C.C."/>
            <person name="de Almeida L.G.P."/>
            <person name="Cunha O.L."/>
            <person name="Colabardini A.C."/>
            <person name="Lima B.A."/>
            <person name="Machado C.R."/>
            <person name="Soares C.M.A."/>
            <person name="de Menezes C.B.A."/>
            <person name="Bartolomeu D.C."/>
            <person name="Grisard E.C."/>
            <person name="Fantinatti-Garboggini F."/>
            <person name="Rodrigues-Luiz G.F."/>
            <person name="Wagner G."/>
            <person name="Goldman G.H."/>
            <person name="Fietto J.L.R."/>
            <person name="Ciapina L.P."/>
            <person name="Brocchi M."/>
            <person name="Elias M.C."/>
            <person name="Goldman M.H.S."/>
            <person name="Sagot M.-F."/>
            <person name="Pereira M."/>
            <person name="Stoco P.H."/>
            <person name="Teixeira S.M.R."/>
            <person name="de Mendonca-Neto R.P."/>
            <person name="Maciel T.E.F."/>
            <person name="Mendes T.A.O."/>
            <person name="Urmenyi T.P."/>
            <person name="Teixeira M.M.G."/>
            <person name="de Camargo E.F.P."/>
            <person name="de Sousa W."/>
            <person name="Schenkman S."/>
            <person name="de Vasconcelos A.T.R."/>
        </authorList>
    </citation>
    <scope>NUCLEOTIDE SEQUENCE</scope>
</reference>
<evidence type="ECO:0000256" key="1">
    <source>
        <dbReference type="PROSITE-ProRule" id="PRU00176"/>
    </source>
</evidence>
<evidence type="ECO:0000313" key="5">
    <source>
        <dbReference type="EMBL" id="EPY28667.1"/>
    </source>
</evidence>
<dbReference type="OrthoDB" id="15688at2759"/>
<feature type="domain" description="RRM" evidence="3">
    <location>
        <begin position="382"/>
        <end position="460"/>
    </location>
</feature>
<dbReference type="Proteomes" id="UP000015354">
    <property type="component" value="Unassembled WGS sequence"/>
</dbReference>
<feature type="region of interest" description="Disordered" evidence="2">
    <location>
        <begin position="337"/>
        <end position="379"/>
    </location>
</feature>
<evidence type="ECO:0000313" key="6">
    <source>
        <dbReference type="Proteomes" id="UP000015354"/>
    </source>
</evidence>
<feature type="region of interest" description="Disordered" evidence="2">
    <location>
        <begin position="116"/>
        <end position="194"/>
    </location>
</feature>
<reference evidence="5 6" key="1">
    <citation type="journal article" date="2013" name="PLoS ONE">
        <title>Predicting the Proteins of Angomonas deanei, Strigomonas culicis and Their Respective Endosymbionts Reveals New Aspects of the Trypanosomatidae Family.</title>
        <authorList>
            <person name="Motta M.C."/>
            <person name="Martins A.C."/>
            <person name="de Souza S.S."/>
            <person name="Catta-Preta C.M."/>
            <person name="Silva R."/>
            <person name="Klein C.C."/>
            <person name="de Almeida L.G."/>
            <person name="de Lima Cunha O."/>
            <person name="Ciapina L.P."/>
            <person name="Brocchi M."/>
            <person name="Colabardini A.C."/>
            <person name="de Araujo Lima B."/>
            <person name="Machado C.R."/>
            <person name="de Almeida Soares C.M."/>
            <person name="Probst C.M."/>
            <person name="de Menezes C.B."/>
            <person name="Thompson C.E."/>
            <person name="Bartholomeu D.C."/>
            <person name="Gradia D.F."/>
            <person name="Pavoni D.P."/>
            <person name="Grisard E.C."/>
            <person name="Fantinatti-Garboggini F."/>
            <person name="Marchini F.K."/>
            <person name="Rodrigues-Luiz G.F."/>
            <person name="Wagner G."/>
            <person name="Goldman G.H."/>
            <person name="Fietto J.L."/>
            <person name="Elias M.C."/>
            <person name="Goldman M.H."/>
            <person name="Sagot M.F."/>
            <person name="Pereira M."/>
            <person name="Stoco P.H."/>
            <person name="de Mendonca-Neto R.P."/>
            <person name="Teixeira S.M."/>
            <person name="Maciel T.E."/>
            <person name="de Oliveira Mendes T.A."/>
            <person name="Urmenyi T.P."/>
            <person name="de Souza W."/>
            <person name="Schenkman S."/>
            <person name="de Vasconcelos A.T."/>
        </authorList>
    </citation>
    <scope>NUCLEOTIDE SEQUENCE [LARGE SCALE GENOMIC DNA]</scope>
</reference>
<dbReference type="InterPro" id="IPR000504">
    <property type="entry name" value="RRM_dom"/>
</dbReference>
<dbReference type="InterPro" id="IPR012677">
    <property type="entry name" value="Nucleotide-bd_a/b_plait_sf"/>
</dbReference>
<keyword evidence="6" id="KW-1185">Reference proteome</keyword>
<dbReference type="EMBL" id="ATMH01004941">
    <property type="protein sequence ID" value="EPY28667.1"/>
    <property type="molecule type" value="Genomic_DNA"/>
</dbReference>
<dbReference type="Pfam" id="PF00076">
    <property type="entry name" value="RRM_1"/>
    <property type="match status" value="1"/>
</dbReference>
<feature type="compositionally biased region" description="Basic and acidic residues" evidence="2">
    <location>
        <begin position="349"/>
        <end position="361"/>
    </location>
</feature>
<dbReference type="CDD" id="cd00590">
    <property type="entry name" value="RRM_SF"/>
    <property type="match status" value="1"/>
</dbReference>
<dbReference type="SMART" id="SM00360">
    <property type="entry name" value="RRM"/>
    <property type="match status" value="1"/>
</dbReference>
<sequence length="498" mass="55102">MNAAEADLHCYHLARQLQLVPELHQVFQHNAMVYPVFYYCLDAKAKAEVRHVLLCLQRWILAHCAKALQALTAGAGANPEGLAERVAAMEFLQVQTYHRGTRLILSFLSFPEPHYHSPPPRSLRLQQKPDLKEEGDAEAEPATAEDPHTPPRTPQPASAVTSPAKAVRHPAEDGAAPLPDTPARRPAGSERAAPEVPLREQPLFYLRPQPITSNDMHHLFVRMVYPERLNDEKLNTYFGRYGQTASALQQRLTLTEAGLGLPLTQALALQHKSTPEQLLVQDFLITVDTYGNALRAVQQAYYRELLFIALHDPASNTFTLGDLDELVEQQGTVYRSELRPLAAPPAPKRGRDAPKRARDGSSDSSSSYSSSSEEDEEDGFVPDVLVDGLPYWMLEEDIRTLLQPYGTLVALRVSESDHSGAFTGAVLARLATVDEALHVTQGVHGMVYHGHTLLCGVLNERMEVVSLKGEAVLQAAPEECRGARGEYFAVGQNERLWV</sequence>
<organism evidence="5 6">
    <name type="scientific">Strigomonas culicis</name>
    <dbReference type="NCBI Taxonomy" id="28005"/>
    <lineage>
        <taxon>Eukaryota</taxon>
        <taxon>Discoba</taxon>
        <taxon>Euglenozoa</taxon>
        <taxon>Kinetoplastea</taxon>
        <taxon>Metakinetoplastina</taxon>
        <taxon>Trypanosomatida</taxon>
        <taxon>Trypanosomatidae</taxon>
        <taxon>Strigomonadinae</taxon>
        <taxon>Strigomonas</taxon>
    </lineage>
</organism>
<dbReference type="GO" id="GO:0003723">
    <property type="term" value="F:RNA binding"/>
    <property type="evidence" value="ECO:0007669"/>
    <property type="project" value="UniProtKB-UniRule"/>
</dbReference>
<evidence type="ECO:0000313" key="4">
    <source>
        <dbReference type="EMBL" id="EPY28261.1"/>
    </source>
</evidence>
<accession>S9UCY8</accession>
<gene>
    <name evidence="5" type="ORF">STCU_04941</name>
    <name evidence="4" type="ORF">STCU_05220</name>
</gene>
<dbReference type="EMBL" id="ATMH01005220">
    <property type="protein sequence ID" value="EPY28261.1"/>
    <property type="molecule type" value="Genomic_DNA"/>
</dbReference>
<protein>
    <submittedName>
        <fullName evidence="5">RNA-binding protein</fullName>
    </submittedName>
</protein>